<keyword evidence="3" id="KW-0645">Protease</keyword>
<keyword evidence="1" id="KW-0479">Metal-binding</keyword>
<name>A0AAV4H4W9_9GAST</name>
<comment type="caution">
    <text evidence="1">Lacks conserved residue(s) required for the propagation of feature annotation.</text>
</comment>
<keyword evidence="3" id="KW-0378">Hydrolase</keyword>
<protein>
    <submittedName>
        <fullName evidence="3">Zinc metalloproteinase-disintegrin-like EoMP06</fullName>
    </submittedName>
</protein>
<dbReference type="SUPFAM" id="SSF55486">
    <property type="entry name" value="Metalloproteases ('zincins'), catalytic domain"/>
    <property type="match status" value="1"/>
</dbReference>
<feature type="active site" evidence="1">
    <location>
        <position position="121"/>
    </location>
</feature>
<keyword evidence="3" id="KW-0482">Metalloprotease</keyword>
<evidence type="ECO:0000256" key="1">
    <source>
        <dbReference type="PROSITE-ProRule" id="PRU00276"/>
    </source>
</evidence>
<dbReference type="InterPro" id="IPR001590">
    <property type="entry name" value="Peptidase_M12B"/>
</dbReference>
<reference evidence="3 4" key="1">
    <citation type="journal article" date="2021" name="Elife">
        <title>Chloroplast acquisition without the gene transfer in kleptoplastic sea slugs, Plakobranchus ocellatus.</title>
        <authorList>
            <person name="Maeda T."/>
            <person name="Takahashi S."/>
            <person name="Yoshida T."/>
            <person name="Shimamura S."/>
            <person name="Takaki Y."/>
            <person name="Nagai Y."/>
            <person name="Toyoda A."/>
            <person name="Suzuki Y."/>
            <person name="Arimoto A."/>
            <person name="Ishii H."/>
            <person name="Satoh N."/>
            <person name="Nishiyama T."/>
            <person name="Hasebe M."/>
            <person name="Maruyama T."/>
            <person name="Minagawa J."/>
            <person name="Obokata J."/>
            <person name="Shigenobu S."/>
        </authorList>
    </citation>
    <scope>NUCLEOTIDE SEQUENCE [LARGE SCALE GENOMIC DNA]</scope>
</reference>
<gene>
    <name evidence="3" type="ORF">ElyMa_004338000</name>
</gene>
<dbReference type="InterPro" id="IPR024079">
    <property type="entry name" value="MetalloPept_cat_dom_sf"/>
</dbReference>
<dbReference type="GO" id="GO:0006509">
    <property type="term" value="P:membrane protein ectodomain proteolysis"/>
    <property type="evidence" value="ECO:0007669"/>
    <property type="project" value="TreeGrafter"/>
</dbReference>
<keyword evidence="4" id="KW-1185">Reference proteome</keyword>
<dbReference type="Pfam" id="PF01421">
    <property type="entry name" value="Reprolysin"/>
    <property type="match status" value="1"/>
</dbReference>
<feature type="binding site" evidence="1">
    <location>
        <position position="120"/>
    </location>
    <ligand>
        <name>Zn(2+)</name>
        <dbReference type="ChEBI" id="CHEBI:29105"/>
        <note>catalytic</note>
    </ligand>
</feature>
<dbReference type="AlphaFoldDB" id="A0AAV4H4W9"/>
<dbReference type="PANTHER" id="PTHR11905">
    <property type="entry name" value="ADAM A DISINTEGRIN AND METALLOPROTEASE DOMAIN"/>
    <property type="match status" value="1"/>
</dbReference>
<dbReference type="Proteomes" id="UP000762676">
    <property type="component" value="Unassembled WGS sequence"/>
</dbReference>
<evidence type="ECO:0000313" key="3">
    <source>
        <dbReference type="EMBL" id="GFR91830.1"/>
    </source>
</evidence>
<evidence type="ECO:0000313" key="4">
    <source>
        <dbReference type="Proteomes" id="UP000762676"/>
    </source>
</evidence>
<dbReference type="Gene3D" id="3.40.390.10">
    <property type="entry name" value="Collagenase (Catalytic Domain)"/>
    <property type="match status" value="1"/>
</dbReference>
<dbReference type="GO" id="GO:0004222">
    <property type="term" value="F:metalloendopeptidase activity"/>
    <property type="evidence" value="ECO:0007669"/>
    <property type="project" value="InterPro"/>
</dbReference>
<dbReference type="PROSITE" id="PS50215">
    <property type="entry name" value="ADAM_MEPRO"/>
    <property type="match status" value="1"/>
</dbReference>
<evidence type="ECO:0000259" key="2">
    <source>
        <dbReference type="PROSITE" id="PS50215"/>
    </source>
</evidence>
<dbReference type="PANTHER" id="PTHR11905:SF159">
    <property type="entry name" value="ADAM METALLOPROTEASE"/>
    <property type="match status" value="1"/>
</dbReference>
<feature type="binding site" evidence="1">
    <location>
        <position position="130"/>
    </location>
    <ligand>
        <name>Zn(2+)</name>
        <dbReference type="ChEBI" id="CHEBI:29105"/>
        <note>catalytic</note>
    </ligand>
</feature>
<accession>A0AAV4H4W9</accession>
<organism evidence="3 4">
    <name type="scientific">Elysia marginata</name>
    <dbReference type="NCBI Taxonomy" id="1093978"/>
    <lineage>
        <taxon>Eukaryota</taxon>
        <taxon>Metazoa</taxon>
        <taxon>Spiralia</taxon>
        <taxon>Lophotrochozoa</taxon>
        <taxon>Mollusca</taxon>
        <taxon>Gastropoda</taxon>
        <taxon>Heterobranchia</taxon>
        <taxon>Euthyneura</taxon>
        <taxon>Panpulmonata</taxon>
        <taxon>Sacoglossa</taxon>
        <taxon>Placobranchoidea</taxon>
        <taxon>Plakobranchidae</taxon>
        <taxon>Elysia</taxon>
    </lineage>
</organism>
<feature type="binding site" evidence="1">
    <location>
        <position position="124"/>
    </location>
    <ligand>
        <name>Zn(2+)</name>
        <dbReference type="ChEBI" id="CHEBI:29105"/>
        <note>catalytic</note>
    </ligand>
</feature>
<proteinExistence type="predicted"/>
<keyword evidence="1" id="KW-0862">Zinc</keyword>
<dbReference type="EMBL" id="BMAT01008746">
    <property type="protein sequence ID" value="GFR91830.1"/>
    <property type="molecule type" value="Genomic_DNA"/>
</dbReference>
<feature type="domain" description="Peptidase M12B" evidence="2">
    <location>
        <begin position="1"/>
        <end position="177"/>
    </location>
</feature>
<comment type="caution">
    <text evidence="3">The sequence shown here is derived from an EMBL/GenBank/DDBJ whole genome shotgun (WGS) entry which is preliminary data.</text>
</comment>
<dbReference type="GO" id="GO:0046872">
    <property type="term" value="F:metal ion binding"/>
    <property type="evidence" value="ECO:0007669"/>
    <property type="project" value="UniProtKB-KW"/>
</dbReference>
<sequence length="256" mass="28362">MDVRYRSVTEIDPSLKIRIVPVSLIVTDVREEAIWTESYRVGRSFVQSINSLYALREWVRRGRGVPRSDHTMLFSGYDLLGGRSDSSTIGVAFIGTACTYNSVSLIEEYFTGTSGTVSAHELGHSLDAEHDANYRACSDLSANVMSTQAVFPTDPGRLSNPWRFSACSVDAFGAFLETKYLLKNAKESKRINDELDEYDGANGIEAVPGDAPESDGEKHSVLHKKVGLGYNAYKSSLYKLSTVFHDIKNLESDYAF</sequence>